<name>A0A3M8LPQ1_9MICO</name>
<evidence type="ECO:0000259" key="2">
    <source>
        <dbReference type="Pfam" id="PF05448"/>
    </source>
</evidence>
<dbReference type="AlphaFoldDB" id="A0A3M8LPQ1"/>
<proteinExistence type="inferred from homology"/>
<evidence type="ECO:0000256" key="1">
    <source>
        <dbReference type="ARBA" id="ARBA00008645"/>
    </source>
</evidence>
<organism evidence="3 4">
    <name type="scientific">Cryobacterium tepidiphilum</name>
    <dbReference type="NCBI Taxonomy" id="2486026"/>
    <lineage>
        <taxon>Bacteria</taxon>
        <taxon>Bacillati</taxon>
        <taxon>Actinomycetota</taxon>
        <taxon>Actinomycetes</taxon>
        <taxon>Micrococcales</taxon>
        <taxon>Microbacteriaceae</taxon>
        <taxon>Cryobacterium</taxon>
    </lineage>
</organism>
<dbReference type="EMBL" id="RDSR01000001">
    <property type="protein sequence ID" value="RNE67453.1"/>
    <property type="molecule type" value="Genomic_DNA"/>
</dbReference>
<accession>A0A3M8LPQ1</accession>
<reference evidence="3 4" key="1">
    <citation type="submission" date="2018-11" db="EMBL/GenBank/DDBJ databases">
        <title>Cryobacterium sp. nov., isolated from rhizosphere soil of lettuce.</title>
        <authorList>
            <person name="Wang Y."/>
        </authorList>
    </citation>
    <scope>NUCLEOTIDE SEQUENCE [LARGE SCALE GENOMIC DNA]</scope>
    <source>
        <strain evidence="3 4">NEAU-85</strain>
    </source>
</reference>
<keyword evidence="4" id="KW-1185">Reference proteome</keyword>
<evidence type="ECO:0000313" key="3">
    <source>
        <dbReference type="EMBL" id="RNE67453.1"/>
    </source>
</evidence>
<dbReference type="SUPFAM" id="SSF53474">
    <property type="entry name" value="alpha/beta-Hydrolases"/>
    <property type="match status" value="1"/>
</dbReference>
<protein>
    <submittedName>
        <fullName evidence="3">Acetylesterase</fullName>
    </submittedName>
</protein>
<dbReference type="OrthoDB" id="3668964at2"/>
<comment type="caution">
    <text evidence="3">The sequence shown here is derived from an EMBL/GenBank/DDBJ whole genome shotgun (WGS) entry which is preliminary data.</text>
</comment>
<dbReference type="PANTHER" id="PTHR22946:SF8">
    <property type="entry name" value="ACETYL XYLAN ESTERASE DOMAIN-CONTAINING PROTEIN"/>
    <property type="match status" value="1"/>
</dbReference>
<dbReference type="Gene3D" id="3.40.50.1820">
    <property type="entry name" value="alpha/beta hydrolase"/>
    <property type="match status" value="1"/>
</dbReference>
<sequence length="384" mass="41068">MVGLRGSHVTRTALPTALGGYEDWPPYVWSSNGREAVPGELARVLGVPAVPAVLDLRVDGESTTRDVRTTELSWQLGYGPRTRAYHLRPAGEDGPLPGVLFMHCHSDNKWLGADRLVDLGYDSRPEAVALRAAMYDGQAPANALASRGFAVLAHDTFGWGTRRFTMDPPAERSARHLAGQEALWTSGGIEPTEEMRYNAFAADHENTVAKAGALIGTTFAGMVAHDDLAALNVLGALPGVDSSRLGTAGLSGGGGRAMILAALSPRIRAHVISCMMTTFASLLPAYLDLHSWLMHTPGLWQLADWPEIPFTRAAVNPHSLLVQYALDDQLFPEQGMRDADALLTAASGAGFDYTAAWHAGGHAMTRAMQSEVAAFFTKTLAEVA</sequence>
<dbReference type="InterPro" id="IPR029058">
    <property type="entry name" value="AB_hydrolase_fold"/>
</dbReference>
<evidence type="ECO:0000313" key="4">
    <source>
        <dbReference type="Proteomes" id="UP000279859"/>
    </source>
</evidence>
<gene>
    <name evidence="3" type="ORF">EEJ31_00310</name>
</gene>
<dbReference type="InterPro" id="IPR008391">
    <property type="entry name" value="AXE1_dom"/>
</dbReference>
<dbReference type="InterPro" id="IPR050261">
    <property type="entry name" value="FrsA_esterase"/>
</dbReference>
<feature type="domain" description="Acetyl xylan esterase" evidence="2">
    <location>
        <begin position="225"/>
        <end position="271"/>
    </location>
</feature>
<dbReference type="PANTHER" id="PTHR22946">
    <property type="entry name" value="DIENELACTONE HYDROLASE DOMAIN-CONTAINING PROTEIN-RELATED"/>
    <property type="match status" value="1"/>
</dbReference>
<comment type="similarity">
    <text evidence="1">Belongs to the AB hydrolase superfamily.</text>
</comment>
<dbReference type="Pfam" id="PF05448">
    <property type="entry name" value="AXE1"/>
    <property type="match status" value="1"/>
</dbReference>
<dbReference type="Proteomes" id="UP000279859">
    <property type="component" value="Unassembled WGS sequence"/>
</dbReference>